<accession>A0AAX1UI64</accession>
<reference evidence="2 3" key="1">
    <citation type="submission" date="2018-08" db="EMBL/GenBank/DDBJ databases">
        <title>Draft genome sequence of Rhodobacter sphaeroides FY.</title>
        <authorList>
            <person name="Rayyan A."/>
            <person name="Meyer T.E."/>
            <person name="Kyndt J.A."/>
        </authorList>
    </citation>
    <scope>NUCLEOTIDE SEQUENCE [LARGE SCALE GENOMIC DNA]</scope>
    <source>
        <strain evidence="2 3">FY</strain>
    </source>
</reference>
<gene>
    <name evidence="2" type="ORF">D1114_16295</name>
</gene>
<dbReference type="Proteomes" id="UP000266305">
    <property type="component" value="Unassembled WGS sequence"/>
</dbReference>
<evidence type="ECO:0000313" key="2">
    <source>
        <dbReference type="EMBL" id="RHZ92764.1"/>
    </source>
</evidence>
<comment type="caution">
    <text evidence="2">The sequence shown here is derived from an EMBL/GenBank/DDBJ whole genome shotgun (WGS) entry which is preliminary data.</text>
</comment>
<dbReference type="RefSeq" id="WP_119000771.1">
    <property type="nucleotide sequence ID" value="NZ_CM125964.1"/>
</dbReference>
<organism evidence="2 3">
    <name type="scientific">Cereibacter sphaeroides</name>
    <name type="common">Rhodobacter sphaeroides</name>
    <dbReference type="NCBI Taxonomy" id="1063"/>
    <lineage>
        <taxon>Bacteria</taxon>
        <taxon>Pseudomonadati</taxon>
        <taxon>Pseudomonadota</taxon>
        <taxon>Alphaproteobacteria</taxon>
        <taxon>Rhodobacterales</taxon>
        <taxon>Paracoccaceae</taxon>
        <taxon>Cereibacter</taxon>
    </lineage>
</organism>
<sequence>MLKPLAATLLLAGPAFASSDDAWAEFAAEVESACLAAAGDTLSDASAVVDPFGSESYGLAIVSGRTANDAPASMICVLNKQSRAVEIGGELAIRVSDRGPEPLTAEDTDKAALTGELFCSFEAEARTLLFAAGNVASDQPAEAAVKLSGQPVKLSVDGGFDAITRGAVFTDHAATAEVAVTGEATEDGESPAYPATLTVRPEEGPEMAAEGLWRCGP</sequence>
<dbReference type="EMBL" id="QWGP01000021">
    <property type="protein sequence ID" value="RHZ92764.1"/>
    <property type="molecule type" value="Genomic_DNA"/>
</dbReference>
<evidence type="ECO:0000313" key="3">
    <source>
        <dbReference type="Proteomes" id="UP000266305"/>
    </source>
</evidence>
<name>A0AAX1UI64_CERSP</name>
<dbReference type="AlphaFoldDB" id="A0AAX1UI64"/>
<keyword evidence="1" id="KW-0732">Signal</keyword>
<evidence type="ECO:0000256" key="1">
    <source>
        <dbReference type="SAM" id="SignalP"/>
    </source>
</evidence>
<feature type="chain" id="PRO_5043320575" evidence="1">
    <location>
        <begin position="18"/>
        <end position="217"/>
    </location>
</feature>
<feature type="signal peptide" evidence="1">
    <location>
        <begin position="1"/>
        <end position="17"/>
    </location>
</feature>
<proteinExistence type="predicted"/>
<protein>
    <submittedName>
        <fullName evidence="2">Uncharacterized protein</fullName>
    </submittedName>
</protein>